<sequence length="126" mass="13499">MGALGTRGGNDRATRLVVGCSAPKLIVECRRQVGDFRRLGGKAGNRIIIWESVPSLNAGPSPINKAGRFSFRTSRQKKSISAESCRGLPDRYSRDISRLRPRSADAAGTSWSSSSFTLSEAASPMG</sequence>
<feature type="region of interest" description="Disordered" evidence="1">
    <location>
        <begin position="96"/>
        <end position="126"/>
    </location>
</feature>
<proteinExistence type="predicted"/>
<accession>A0AA87YUR8</accession>
<comment type="caution">
    <text evidence="2">The sequence shown here is derived from an EMBL/GenBank/DDBJ whole genome shotgun (WGS) entry which is preliminary data.</text>
</comment>
<evidence type="ECO:0000256" key="1">
    <source>
        <dbReference type="SAM" id="MobiDB-lite"/>
    </source>
</evidence>
<gene>
    <name evidence="2" type="ORF">TIFTF001_048613</name>
</gene>
<reference evidence="2" key="1">
    <citation type="submission" date="2023-07" db="EMBL/GenBank/DDBJ databases">
        <title>draft genome sequence of fig (Ficus carica).</title>
        <authorList>
            <person name="Takahashi T."/>
            <person name="Nishimura K."/>
        </authorList>
    </citation>
    <scope>NUCLEOTIDE SEQUENCE</scope>
</reference>
<evidence type="ECO:0000313" key="2">
    <source>
        <dbReference type="EMBL" id="GMN19429.1"/>
    </source>
</evidence>
<evidence type="ECO:0000313" key="3">
    <source>
        <dbReference type="Proteomes" id="UP001187192"/>
    </source>
</evidence>
<dbReference type="EMBL" id="BTGU01006345">
    <property type="protein sequence ID" value="GMN19429.1"/>
    <property type="molecule type" value="Genomic_DNA"/>
</dbReference>
<protein>
    <submittedName>
        <fullName evidence="2">Uncharacterized protein</fullName>
    </submittedName>
</protein>
<organism evidence="2 3">
    <name type="scientific">Ficus carica</name>
    <name type="common">Common fig</name>
    <dbReference type="NCBI Taxonomy" id="3494"/>
    <lineage>
        <taxon>Eukaryota</taxon>
        <taxon>Viridiplantae</taxon>
        <taxon>Streptophyta</taxon>
        <taxon>Embryophyta</taxon>
        <taxon>Tracheophyta</taxon>
        <taxon>Spermatophyta</taxon>
        <taxon>Magnoliopsida</taxon>
        <taxon>eudicotyledons</taxon>
        <taxon>Gunneridae</taxon>
        <taxon>Pentapetalae</taxon>
        <taxon>rosids</taxon>
        <taxon>fabids</taxon>
        <taxon>Rosales</taxon>
        <taxon>Moraceae</taxon>
        <taxon>Ficeae</taxon>
        <taxon>Ficus</taxon>
    </lineage>
</organism>
<keyword evidence="3" id="KW-1185">Reference proteome</keyword>
<feature type="compositionally biased region" description="Low complexity" evidence="1">
    <location>
        <begin position="104"/>
        <end position="126"/>
    </location>
</feature>
<dbReference type="Proteomes" id="UP001187192">
    <property type="component" value="Unassembled WGS sequence"/>
</dbReference>
<name>A0AA87YUR8_FICCA</name>
<dbReference type="AlphaFoldDB" id="A0AA87YUR8"/>